<organism evidence="1">
    <name type="scientific">Anguilla anguilla</name>
    <name type="common">European freshwater eel</name>
    <name type="synonym">Muraena anguilla</name>
    <dbReference type="NCBI Taxonomy" id="7936"/>
    <lineage>
        <taxon>Eukaryota</taxon>
        <taxon>Metazoa</taxon>
        <taxon>Chordata</taxon>
        <taxon>Craniata</taxon>
        <taxon>Vertebrata</taxon>
        <taxon>Euteleostomi</taxon>
        <taxon>Actinopterygii</taxon>
        <taxon>Neopterygii</taxon>
        <taxon>Teleostei</taxon>
        <taxon>Anguilliformes</taxon>
        <taxon>Anguillidae</taxon>
        <taxon>Anguilla</taxon>
    </lineage>
</organism>
<dbReference type="AlphaFoldDB" id="A0A0E9WVZ7"/>
<name>A0A0E9WVZ7_ANGAN</name>
<proteinExistence type="predicted"/>
<evidence type="ECO:0000313" key="1">
    <source>
        <dbReference type="EMBL" id="JAH94544.1"/>
    </source>
</evidence>
<reference evidence="1" key="1">
    <citation type="submission" date="2014-11" db="EMBL/GenBank/DDBJ databases">
        <authorList>
            <person name="Amaro Gonzalez C."/>
        </authorList>
    </citation>
    <scope>NUCLEOTIDE SEQUENCE</scope>
</reference>
<sequence length="50" mass="5387">MLGIIHCFPVLIHVVKARLPRHVFPSQARCCQSPCHTGHLRPAPGTSGCG</sequence>
<accession>A0A0E9WVZ7</accession>
<dbReference type="EMBL" id="GBXM01014033">
    <property type="protein sequence ID" value="JAH94544.1"/>
    <property type="molecule type" value="Transcribed_RNA"/>
</dbReference>
<protein>
    <submittedName>
        <fullName evidence="1">Uncharacterized protein</fullName>
    </submittedName>
</protein>
<reference evidence="1" key="2">
    <citation type="journal article" date="2015" name="Fish Shellfish Immunol.">
        <title>Early steps in the European eel (Anguilla anguilla)-Vibrio vulnificus interaction in the gills: Role of the RtxA13 toxin.</title>
        <authorList>
            <person name="Callol A."/>
            <person name="Pajuelo D."/>
            <person name="Ebbesson L."/>
            <person name="Teles M."/>
            <person name="MacKenzie S."/>
            <person name="Amaro C."/>
        </authorList>
    </citation>
    <scope>NUCLEOTIDE SEQUENCE</scope>
</reference>